<dbReference type="PANTHER" id="PTHR43510:SF1">
    <property type="entry name" value="AMINOTRANSFERASE FUNCTION, HYPOTHETICAL (EUROFUNG)"/>
    <property type="match status" value="1"/>
</dbReference>
<keyword evidence="1 3" id="KW-0032">Aminotransferase</keyword>
<dbReference type="OrthoDB" id="9763453at2"/>
<reference evidence="3 4" key="1">
    <citation type="submission" date="2019-04" db="EMBL/GenBank/DDBJ databases">
        <title>Microbes associate with the intestines of laboratory mice.</title>
        <authorList>
            <person name="Navarre W."/>
            <person name="Wong E."/>
            <person name="Huang K."/>
            <person name="Tropini C."/>
            <person name="Ng K."/>
            <person name="Yu B."/>
        </authorList>
    </citation>
    <scope>NUCLEOTIDE SEQUENCE [LARGE SCALE GENOMIC DNA]</scope>
    <source>
        <strain evidence="3 4">NM07_P-09</strain>
    </source>
</reference>
<dbReference type="EMBL" id="SRYE01000003">
    <property type="protein sequence ID" value="TGY62042.1"/>
    <property type="molecule type" value="Genomic_DNA"/>
</dbReference>
<dbReference type="AlphaFoldDB" id="A0A4S2F151"/>
<accession>A0A4S2F151</accession>
<dbReference type="Gene3D" id="3.40.640.10">
    <property type="entry name" value="Type I PLP-dependent aspartate aminotransferase-like (Major domain)"/>
    <property type="match status" value="1"/>
</dbReference>
<feature type="domain" description="Aminotransferase class I/classII large" evidence="2">
    <location>
        <begin position="49"/>
        <end position="366"/>
    </location>
</feature>
<evidence type="ECO:0000259" key="2">
    <source>
        <dbReference type="Pfam" id="PF00155"/>
    </source>
</evidence>
<dbReference type="GO" id="GO:0008483">
    <property type="term" value="F:transaminase activity"/>
    <property type="evidence" value="ECO:0007669"/>
    <property type="project" value="UniProtKB-KW"/>
</dbReference>
<dbReference type="InterPro" id="IPR004839">
    <property type="entry name" value="Aminotransferase_I/II_large"/>
</dbReference>
<dbReference type="InterPro" id="IPR015421">
    <property type="entry name" value="PyrdxlP-dep_Trfase_major"/>
</dbReference>
<gene>
    <name evidence="3" type="ORF">E5334_05030</name>
</gene>
<proteinExistence type="inferred from homology"/>
<evidence type="ECO:0000313" key="3">
    <source>
        <dbReference type="EMBL" id="TGY62042.1"/>
    </source>
</evidence>
<evidence type="ECO:0000313" key="4">
    <source>
        <dbReference type="Proteomes" id="UP000310263"/>
    </source>
</evidence>
<dbReference type="SUPFAM" id="SSF53383">
    <property type="entry name" value="PLP-dependent transferases"/>
    <property type="match status" value="1"/>
</dbReference>
<dbReference type="InterPro" id="IPR015422">
    <property type="entry name" value="PyrdxlP-dep_Trfase_small"/>
</dbReference>
<keyword evidence="4" id="KW-1185">Reference proteome</keyword>
<organism evidence="3 4">
    <name type="scientific">Muricaecibacterium torontonense</name>
    <dbReference type="NCBI Taxonomy" id="3032871"/>
    <lineage>
        <taxon>Bacteria</taxon>
        <taxon>Bacillati</taxon>
        <taxon>Actinomycetota</taxon>
        <taxon>Coriobacteriia</taxon>
        <taxon>Coriobacteriales</taxon>
        <taxon>Atopobiaceae</taxon>
        <taxon>Muricaecibacterium</taxon>
    </lineage>
</organism>
<dbReference type="CDD" id="cd00609">
    <property type="entry name" value="AAT_like"/>
    <property type="match status" value="1"/>
</dbReference>
<dbReference type="GO" id="GO:0030170">
    <property type="term" value="F:pyridoxal phosphate binding"/>
    <property type="evidence" value="ECO:0007669"/>
    <property type="project" value="InterPro"/>
</dbReference>
<dbReference type="InterPro" id="IPR004838">
    <property type="entry name" value="NHTrfase_class1_PyrdxlP-BS"/>
</dbReference>
<protein>
    <recommendedName>
        <fullName evidence="1">Aminotransferase</fullName>
        <ecNumber evidence="1">2.6.1.-</ecNumber>
    </recommendedName>
</protein>
<keyword evidence="1" id="KW-0808">Transferase</keyword>
<dbReference type="Pfam" id="PF00155">
    <property type="entry name" value="Aminotran_1_2"/>
    <property type="match status" value="1"/>
</dbReference>
<name>A0A4S2F151_9ACTN</name>
<dbReference type="RefSeq" id="WP_136012525.1">
    <property type="nucleotide sequence ID" value="NZ_SRYE01000003.1"/>
</dbReference>
<dbReference type="Gene3D" id="3.90.1150.10">
    <property type="entry name" value="Aspartate Aminotransferase, domain 1"/>
    <property type="match status" value="1"/>
</dbReference>
<sequence length="375" mass="40868">MNIVPIANEVWLNLYEKRATTDIAQSSVSAMGYEELVALDGEGGKAISAAIDGARQDYGWIEGSAEFKTGVARLYEKEIDPSLILQENGATGANRDALVALIDAGDHVVCEWPTYQPLWEIPRMLGAQVDYWELTCDGARWTAPIEQLEWLVKPTTKLICINNAANPTGAIFDKADLEAIAEIARSVDAYVLSDEVYLPVAQDQGYVSMLDVYEKAVVTNSLSKSFSAPGLRMGWVIAPQPVADRIRTLRDYTLICAGVENDLLGTLVLDHAQEVLARNRAIISDRAKVVEGWLAKTPKAHWCAPSGVPVSYLSLDLPEGLDDKRFCLDLLDTYGLLLIPGSCFDLPGGARLGYCCPEEELHKGLDLLGQALAAL</sequence>
<comment type="caution">
    <text evidence="3">The sequence shown here is derived from an EMBL/GenBank/DDBJ whole genome shotgun (WGS) entry which is preliminary data.</text>
</comment>
<dbReference type="EC" id="2.6.1.-" evidence="1"/>
<evidence type="ECO:0000256" key="1">
    <source>
        <dbReference type="RuleBase" id="RU000481"/>
    </source>
</evidence>
<dbReference type="PANTHER" id="PTHR43510">
    <property type="entry name" value="AMINOTRANSFERASE FUNCTION, HYPOTHETICAL (EUROFUNG)"/>
    <property type="match status" value="1"/>
</dbReference>
<comment type="similarity">
    <text evidence="1">Belongs to the class-I pyridoxal-phosphate-dependent aminotransferase family.</text>
</comment>
<comment type="cofactor">
    <cofactor evidence="1">
        <name>pyridoxal 5'-phosphate</name>
        <dbReference type="ChEBI" id="CHEBI:597326"/>
    </cofactor>
</comment>
<dbReference type="Proteomes" id="UP000310263">
    <property type="component" value="Unassembled WGS sequence"/>
</dbReference>
<dbReference type="InterPro" id="IPR015424">
    <property type="entry name" value="PyrdxlP-dep_Trfase"/>
</dbReference>
<dbReference type="PROSITE" id="PS00105">
    <property type="entry name" value="AA_TRANSFER_CLASS_1"/>
    <property type="match status" value="1"/>
</dbReference>